<proteinExistence type="predicted"/>
<evidence type="ECO:0000313" key="2">
    <source>
        <dbReference type="Proteomes" id="UP000044377"/>
    </source>
</evidence>
<sequence length="53" mass="5777">MAGKRQCEAITRRKRAFTRYGEASQILSGSVQKYTVIAFFFVAAAAYSPAVAS</sequence>
<dbReference type="AlphaFoldDB" id="A0A0G4K2Q3"/>
<accession>A0A0G4K2Q3</accession>
<dbReference type="EMBL" id="CGIG01000001">
    <property type="protein sequence ID" value="CPR21500.1"/>
    <property type="molecule type" value="Genomic_DNA"/>
</dbReference>
<keyword evidence="2" id="KW-1185">Reference proteome</keyword>
<dbReference type="STRING" id="1109412.BN1221_04921"/>
<name>A0A0G4K2Q3_9GAMM</name>
<evidence type="ECO:0000313" key="1">
    <source>
        <dbReference type="EMBL" id="CPR21500.1"/>
    </source>
</evidence>
<gene>
    <name evidence="1" type="ORF">BN1221_04921</name>
</gene>
<protein>
    <submittedName>
        <fullName evidence="1">Uncharacterized protein</fullName>
    </submittedName>
</protein>
<reference evidence="2" key="1">
    <citation type="submission" date="2015-01" db="EMBL/GenBank/DDBJ databases">
        <authorList>
            <person name="Paterson Steve"/>
        </authorList>
    </citation>
    <scope>NUCLEOTIDE SEQUENCE [LARGE SCALE GENOMIC DNA]</scope>
    <source>
        <strain evidence="2">OBR1</strain>
    </source>
</reference>
<dbReference type="Proteomes" id="UP000044377">
    <property type="component" value="Unassembled WGS sequence"/>
</dbReference>
<organism evidence="1 2">
    <name type="scientific">Brenneria goodwinii</name>
    <dbReference type="NCBI Taxonomy" id="1109412"/>
    <lineage>
        <taxon>Bacteria</taxon>
        <taxon>Pseudomonadati</taxon>
        <taxon>Pseudomonadota</taxon>
        <taxon>Gammaproteobacteria</taxon>
        <taxon>Enterobacterales</taxon>
        <taxon>Pectobacteriaceae</taxon>
        <taxon>Brenneria</taxon>
    </lineage>
</organism>